<dbReference type="Pfam" id="PF04023">
    <property type="entry name" value="FeoA"/>
    <property type="match status" value="1"/>
</dbReference>
<evidence type="ECO:0000256" key="1">
    <source>
        <dbReference type="ARBA" id="ARBA00023004"/>
    </source>
</evidence>
<dbReference type="RefSeq" id="WP_087150811.1">
    <property type="nucleotide sequence ID" value="NZ_VMSO01000010.1"/>
</dbReference>
<dbReference type="InterPro" id="IPR038157">
    <property type="entry name" value="FeoA_core_dom"/>
</dbReference>
<dbReference type="SUPFAM" id="SSF50037">
    <property type="entry name" value="C-terminal domain of transcriptional repressors"/>
    <property type="match status" value="1"/>
</dbReference>
<keyword evidence="4" id="KW-1185">Reference proteome</keyword>
<evidence type="ECO:0000259" key="2">
    <source>
        <dbReference type="Pfam" id="PF04023"/>
    </source>
</evidence>
<dbReference type="GO" id="GO:0046914">
    <property type="term" value="F:transition metal ion binding"/>
    <property type="evidence" value="ECO:0007669"/>
    <property type="project" value="InterPro"/>
</dbReference>
<reference evidence="3" key="1">
    <citation type="submission" date="2019-07" db="EMBL/GenBank/DDBJ databases">
        <authorList>
            <person name="Wongkuna S."/>
            <person name="Scaria J."/>
        </authorList>
    </citation>
    <scope>NUCLEOTIDE SEQUENCE [LARGE SCALE GENOMIC DNA]</scope>
    <source>
        <strain evidence="3">SW178</strain>
    </source>
</reference>
<dbReference type="InterPro" id="IPR007167">
    <property type="entry name" value="Fe-transptr_FeoA-like"/>
</dbReference>
<comment type="caution">
    <text evidence="3">The sequence shown here is derived from an EMBL/GenBank/DDBJ whole genome shotgun (WGS) entry which is preliminary data.</text>
</comment>
<dbReference type="AlphaFoldDB" id="A0A5M9HWF5"/>
<sequence length="70" mass="7995">MQALSNARPGESYTVKWMFGLPDVLEFLHSRHVEEGSTIRVLRHCRDSVIIAAEDVRLVLGYEVAERIKV</sequence>
<keyword evidence="1" id="KW-0408">Iron</keyword>
<evidence type="ECO:0000313" key="4">
    <source>
        <dbReference type="Proteomes" id="UP000322025"/>
    </source>
</evidence>
<dbReference type="Gene3D" id="2.30.30.90">
    <property type="match status" value="1"/>
</dbReference>
<dbReference type="OrthoDB" id="1826928at2"/>
<dbReference type="InterPro" id="IPR008988">
    <property type="entry name" value="Transcriptional_repressor_C"/>
</dbReference>
<dbReference type="EMBL" id="VMSO01000010">
    <property type="protein sequence ID" value="KAA8501304.1"/>
    <property type="molecule type" value="Genomic_DNA"/>
</dbReference>
<dbReference type="Proteomes" id="UP000322025">
    <property type="component" value="Unassembled WGS sequence"/>
</dbReference>
<feature type="domain" description="Ferrous iron transporter FeoA-like" evidence="2">
    <location>
        <begin position="4"/>
        <end position="70"/>
    </location>
</feature>
<proteinExistence type="predicted"/>
<evidence type="ECO:0000313" key="3">
    <source>
        <dbReference type="EMBL" id="KAA8501304.1"/>
    </source>
</evidence>
<name>A0A5M9HWF5_9FIRM</name>
<organism evidence="3 4">
    <name type="scientific">Mediterraneibacter catenae</name>
    <dbReference type="NCBI Taxonomy" id="2594882"/>
    <lineage>
        <taxon>Bacteria</taxon>
        <taxon>Bacillati</taxon>
        <taxon>Bacillota</taxon>
        <taxon>Clostridia</taxon>
        <taxon>Lachnospirales</taxon>
        <taxon>Lachnospiraceae</taxon>
        <taxon>Mediterraneibacter</taxon>
    </lineage>
</organism>
<gene>
    <name evidence="3" type="ORF">FNY66_09370</name>
</gene>
<accession>A0A5M9HWF5</accession>
<protein>
    <submittedName>
        <fullName evidence="3">Ferrous iron transport protein A</fullName>
    </submittedName>
</protein>